<comment type="caution">
    <text evidence="1">The sequence shown here is derived from an EMBL/GenBank/DDBJ whole genome shotgun (WGS) entry which is preliminary data.</text>
</comment>
<organism evidence="1 2">
    <name type="scientific">Vibrio vulnificus</name>
    <dbReference type="NCBI Taxonomy" id="672"/>
    <lineage>
        <taxon>Bacteria</taxon>
        <taxon>Pseudomonadati</taxon>
        <taxon>Pseudomonadota</taxon>
        <taxon>Gammaproteobacteria</taxon>
        <taxon>Vibrionales</taxon>
        <taxon>Vibrionaceae</taxon>
        <taxon>Vibrio</taxon>
    </lineage>
</organism>
<sequence>MATEIPYDEFTTRVKEYVGFDTLNDDRKELVTQVLEDLLEFLDEIRERGKFTSRVVKIFEIDENALFKQPEVFENFLLDNMLKVMFSGVWAAHTHLRPMLMMFYIIKHTELGSDTLFSANLFHQHELCDIYTGLHLGIYESGSFGGCSMICGQGYPFDRLNQKRLSTARNLRPLQGFNKDEAKQAFNDLIEKISATEKSDRNVNQPEEPVVADFA</sequence>
<gene>
    <name evidence="1" type="ORF">CRN52_13680</name>
</gene>
<evidence type="ECO:0000313" key="2">
    <source>
        <dbReference type="Proteomes" id="UP000237466"/>
    </source>
</evidence>
<dbReference type="EMBL" id="PDGH01000101">
    <property type="protein sequence ID" value="POB47124.1"/>
    <property type="molecule type" value="Genomic_DNA"/>
</dbReference>
<reference evidence="1 2" key="1">
    <citation type="journal article" date="2018" name="Front. Microbiol.">
        <title>Phylogeny of Vibrio vulnificus from the Analysis of the Core-Genome: Implications for Intra-Species Taxonomy.</title>
        <authorList>
            <person name="Roig F.J."/>
            <person name="Gonzalez-Candelas F."/>
            <person name="Sanjuan E."/>
            <person name="Fouz B."/>
            <person name="Feil E.J."/>
            <person name="Llorens C."/>
            <person name="Baker-Austin C."/>
            <person name="Oliver J.D."/>
            <person name="Danin-Poleg Y."/>
            <person name="Gibas C.J."/>
            <person name="Kashi Y."/>
            <person name="Gulig P.A."/>
            <person name="Morrison S.S."/>
            <person name="Amaro C."/>
        </authorList>
    </citation>
    <scope>NUCLEOTIDE SEQUENCE [LARGE SCALE GENOMIC DNA]</scope>
    <source>
        <strain evidence="1 2">CECT4608</strain>
    </source>
</reference>
<accession>A0A2S3R1Z0</accession>
<dbReference type="RefSeq" id="WP_043011140.1">
    <property type="nucleotide sequence ID" value="NZ_PDGH01000101.1"/>
</dbReference>
<evidence type="ECO:0000313" key="1">
    <source>
        <dbReference type="EMBL" id="POB47124.1"/>
    </source>
</evidence>
<dbReference type="Proteomes" id="UP000237466">
    <property type="component" value="Unassembled WGS sequence"/>
</dbReference>
<dbReference type="AlphaFoldDB" id="A0A2S3R1Z0"/>
<proteinExistence type="predicted"/>
<protein>
    <submittedName>
        <fullName evidence="1">Uncharacterized protein</fullName>
    </submittedName>
</protein>
<name>A0A2S3R1Z0_VIBVL</name>